<evidence type="ECO:0000259" key="11">
    <source>
        <dbReference type="Pfam" id="PF04909"/>
    </source>
</evidence>
<dbReference type="InterPro" id="IPR006680">
    <property type="entry name" value="Amidohydro-rel"/>
</dbReference>
<evidence type="ECO:0000256" key="9">
    <source>
        <dbReference type="ARBA" id="ARBA00023239"/>
    </source>
</evidence>
<comment type="subunit">
    <text evidence="3">Monomer.</text>
</comment>
<evidence type="ECO:0000256" key="4">
    <source>
        <dbReference type="ARBA" id="ARBA00012365"/>
    </source>
</evidence>
<dbReference type="InterPro" id="IPR032466">
    <property type="entry name" value="Metal_Hydrolase"/>
</dbReference>
<dbReference type="InterPro" id="IPR032465">
    <property type="entry name" value="ACMSD"/>
</dbReference>
<evidence type="ECO:0000256" key="7">
    <source>
        <dbReference type="ARBA" id="ARBA00022793"/>
    </source>
</evidence>
<accession>A0ABU3WU08</accession>
<protein>
    <recommendedName>
        <fullName evidence="5">2-amino-3-carboxymuconate-6-semialdehyde decarboxylase</fullName>
        <ecNumber evidence="4">4.1.1.45</ecNumber>
    </recommendedName>
    <alternativeName>
        <fullName evidence="10">Picolinate carboxylase</fullName>
    </alternativeName>
</protein>
<evidence type="ECO:0000256" key="3">
    <source>
        <dbReference type="ARBA" id="ARBA00011245"/>
    </source>
</evidence>
<reference evidence="12 13" key="1">
    <citation type="submission" date="2019-10" db="EMBL/GenBank/DDBJ databases">
        <title>Draft Genome Assembly of Rhodococcus zopfii DSM44189.</title>
        <authorList>
            <person name="Sutton J.M."/>
            <person name="Akob D.M."/>
            <person name="Bushman T.J."/>
        </authorList>
    </citation>
    <scope>NUCLEOTIDE SEQUENCE [LARGE SCALE GENOMIC DNA]</scope>
    <source>
        <strain evidence="12 13">DSM 44189</strain>
    </source>
</reference>
<dbReference type="Pfam" id="PF04909">
    <property type="entry name" value="Amidohydro_2"/>
    <property type="match status" value="1"/>
</dbReference>
<keyword evidence="6" id="KW-0479">Metal-binding</keyword>
<dbReference type="EMBL" id="WBMO01000001">
    <property type="protein sequence ID" value="MDV2477049.1"/>
    <property type="molecule type" value="Genomic_DNA"/>
</dbReference>
<evidence type="ECO:0000313" key="12">
    <source>
        <dbReference type="EMBL" id="MDV2477049.1"/>
    </source>
</evidence>
<dbReference type="EC" id="4.1.1.45" evidence="4"/>
<evidence type="ECO:0000256" key="6">
    <source>
        <dbReference type="ARBA" id="ARBA00022723"/>
    </source>
</evidence>
<dbReference type="Gene3D" id="3.20.20.140">
    <property type="entry name" value="Metal-dependent hydrolases"/>
    <property type="match status" value="1"/>
</dbReference>
<evidence type="ECO:0000256" key="5">
    <source>
        <dbReference type="ARBA" id="ARBA00021214"/>
    </source>
</evidence>
<keyword evidence="7" id="KW-0210">Decarboxylase</keyword>
<sequence>MVPAAGTVRIPFGSAAHRFATDRANGHPRTGIDVDLTPDLARAGGVDVHAHYFGEDLAAAFASTDDARWPRLVIEGATGTLMLGDSPFRTVRSTLWDVDERIRELDAAGIALQVISPVPVMLAYWADPVSAVRYAAATNDSVASAVERSHGRLVGLGTVPLPHIDAAIAELHRAVLELGLCGVEIGTQISGHDLDSPTLDPFFAAVQALGATLFIHPTDGGGGVVRRDGQPYDFGLGMTTDTAIAATSLVFGGVLDRHPNLRIFLAHGCGTFAWTYPRLRLGAHIWHQADTKELDRLTRSLWVDSLVFDPEHLRLLVHRFGPDRLVLGTDYPFIAGQLDDARSFIGRALTAGALTTNQAILLLDDNAYALLGIAPSSRGGRSRASGAHAIGVLE</sequence>
<organism evidence="12 13">
    <name type="scientific">Rhodococcus zopfii</name>
    <dbReference type="NCBI Taxonomy" id="43772"/>
    <lineage>
        <taxon>Bacteria</taxon>
        <taxon>Bacillati</taxon>
        <taxon>Actinomycetota</taxon>
        <taxon>Actinomycetes</taxon>
        <taxon>Mycobacteriales</taxon>
        <taxon>Nocardiaceae</taxon>
        <taxon>Rhodococcus</taxon>
    </lineage>
</organism>
<evidence type="ECO:0000313" key="13">
    <source>
        <dbReference type="Proteomes" id="UP001275440"/>
    </source>
</evidence>
<evidence type="ECO:0000256" key="2">
    <source>
        <dbReference type="ARBA" id="ARBA00005871"/>
    </source>
</evidence>
<dbReference type="Proteomes" id="UP001275440">
    <property type="component" value="Unassembled WGS sequence"/>
</dbReference>
<feature type="domain" description="Amidohydrolase-related" evidence="11">
    <location>
        <begin position="46"/>
        <end position="373"/>
    </location>
</feature>
<proteinExistence type="inferred from homology"/>
<comment type="similarity">
    <text evidence="2">Belongs to the metallo-dependent hydrolases superfamily. ACMSD family.</text>
</comment>
<comment type="caution">
    <text evidence="12">The sequence shown here is derived from an EMBL/GenBank/DDBJ whole genome shotgun (WGS) entry which is preliminary data.</text>
</comment>
<evidence type="ECO:0000256" key="8">
    <source>
        <dbReference type="ARBA" id="ARBA00022833"/>
    </source>
</evidence>
<keyword evidence="13" id="KW-1185">Reference proteome</keyword>
<dbReference type="PANTHER" id="PTHR21240:SF27">
    <property type="entry name" value="2-AMINO-3-CARBOXYMUCONATE-6-SEMIALDEHYDE DECARBOXYLASE"/>
    <property type="match status" value="1"/>
</dbReference>
<dbReference type="SUPFAM" id="SSF51556">
    <property type="entry name" value="Metallo-dependent hydrolases"/>
    <property type="match status" value="1"/>
</dbReference>
<evidence type="ECO:0000256" key="10">
    <source>
        <dbReference type="ARBA" id="ARBA00031120"/>
    </source>
</evidence>
<keyword evidence="8" id="KW-0862">Zinc</keyword>
<dbReference type="PANTHER" id="PTHR21240">
    <property type="entry name" value="2-AMINO-3-CARBOXYLMUCONATE-6-SEMIALDEHYDE DECARBOXYLASE"/>
    <property type="match status" value="1"/>
</dbReference>
<evidence type="ECO:0000256" key="1">
    <source>
        <dbReference type="ARBA" id="ARBA00005079"/>
    </source>
</evidence>
<keyword evidence="9" id="KW-0456">Lyase</keyword>
<comment type="pathway">
    <text evidence="1">Secondary metabolite metabolism; quinolate metabolism.</text>
</comment>
<name>A0ABU3WU08_9NOCA</name>
<gene>
    <name evidence="12" type="ORF">F8M49_20070</name>
</gene>